<feature type="domain" description="VOC" evidence="2">
    <location>
        <begin position="3"/>
        <end position="123"/>
    </location>
</feature>
<evidence type="ECO:0000313" key="4">
    <source>
        <dbReference type="Proteomes" id="UP000064967"/>
    </source>
</evidence>
<dbReference type="SUPFAM" id="SSF54593">
    <property type="entry name" value="Glyoxalase/Bleomycin resistance protein/Dihydroxybiphenyl dioxygenase"/>
    <property type="match status" value="1"/>
</dbReference>
<name>A0A0K1QF98_9BACT</name>
<evidence type="ECO:0000256" key="1">
    <source>
        <dbReference type="SAM" id="MobiDB-lite"/>
    </source>
</evidence>
<reference evidence="3 4" key="1">
    <citation type="submission" date="2015-08" db="EMBL/GenBank/DDBJ databases">
        <authorList>
            <person name="Babu N.S."/>
            <person name="Beckwith C.J."/>
            <person name="Beseler K.G."/>
            <person name="Brison A."/>
            <person name="Carone J.V."/>
            <person name="Caskin T.P."/>
            <person name="Diamond M."/>
            <person name="Durham M.E."/>
            <person name="Foxe J.M."/>
            <person name="Go M."/>
            <person name="Henderson B.A."/>
            <person name="Jones I.B."/>
            <person name="McGettigan J.A."/>
            <person name="Micheletti S.J."/>
            <person name="Nasrallah M.E."/>
            <person name="Ortiz D."/>
            <person name="Piller C.R."/>
            <person name="Privatt S.R."/>
            <person name="Schneider S.L."/>
            <person name="Sharp S."/>
            <person name="Smith T.C."/>
            <person name="Stanton J.D."/>
            <person name="Ullery H.E."/>
            <person name="Wilson R.J."/>
            <person name="Serrano M.G."/>
            <person name="Buck G."/>
            <person name="Lee V."/>
            <person name="Wang Y."/>
            <person name="Carvalho R."/>
            <person name="Voegtly L."/>
            <person name="Shi R."/>
            <person name="Duckworth R."/>
            <person name="Johnson A."/>
            <person name="Loviza R."/>
            <person name="Walstead R."/>
            <person name="Shah Z."/>
            <person name="Kiflezghi M."/>
            <person name="Wade K."/>
            <person name="Ball S.L."/>
            <person name="Bradley K.W."/>
            <person name="Asai D.J."/>
            <person name="Bowman C.A."/>
            <person name="Russell D.A."/>
            <person name="Pope W.H."/>
            <person name="Jacobs-Sera D."/>
            <person name="Hendrix R.W."/>
            <person name="Hatfull G.F."/>
        </authorList>
    </citation>
    <scope>NUCLEOTIDE SEQUENCE [LARGE SCALE GENOMIC DNA]</scope>
    <source>
        <strain evidence="3 4">DSM 27648</strain>
    </source>
</reference>
<dbReference type="InterPro" id="IPR037523">
    <property type="entry name" value="VOC_core"/>
</dbReference>
<dbReference type="PROSITE" id="PS51819">
    <property type="entry name" value="VOC"/>
    <property type="match status" value="1"/>
</dbReference>
<dbReference type="InterPro" id="IPR029068">
    <property type="entry name" value="Glyas_Bleomycin-R_OHBP_Dase"/>
</dbReference>
<dbReference type="KEGG" id="llu:AKJ09_10985"/>
<protein>
    <submittedName>
        <fullName evidence="3">Glyoxalase/Bleomycin resistance protein/dioxygenase domain protein</fullName>
    </submittedName>
</protein>
<dbReference type="GO" id="GO:0051213">
    <property type="term" value="F:dioxygenase activity"/>
    <property type="evidence" value="ECO:0007669"/>
    <property type="project" value="UniProtKB-KW"/>
</dbReference>
<accession>A0A0K1QF98</accession>
<proteinExistence type="predicted"/>
<evidence type="ECO:0000259" key="2">
    <source>
        <dbReference type="PROSITE" id="PS51819"/>
    </source>
</evidence>
<dbReference type="RefSeq" id="WP_146654955.1">
    <property type="nucleotide sequence ID" value="NZ_CP012333.1"/>
</dbReference>
<keyword evidence="3" id="KW-0560">Oxidoreductase</keyword>
<feature type="region of interest" description="Disordered" evidence="1">
    <location>
        <begin position="86"/>
        <end position="105"/>
    </location>
</feature>
<dbReference type="AlphaFoldDB" id="A0A0K1QF98"/>
<keyword evidence="3" id="KW-0223">Dioxygenase</keyword>
<evidence type="ECO:0000313" key="3">
    <source>
        <dbReference type="EMBL" id="AKV04322.1"/>
    </source>
</evidence>
<dbReference type="Proteomes" id="UP000064967">
    <property type="component" value="Chromosome"/>
</dbReference>
<gene>
    <name evidence="3" type="ORF">AKJ09_10985</name>
</gene>
<dbReference type="OrthoDB" id="9806945at2"/>
<keyword evidence="4" id="KW-1185">Reference proteome</keyword>
<dbReference type="STRING" id="1391654.AKJ09_10985"/>
<dbReference type="Gene3D" id="3.10.180.10">
    <property type="entry name" value="2,3-Dihydroxybiphenyl 1,2-Dioxygenase, domain 1"/>
    <property type="match status" value="1"/>
</dbReference>
<dbReference type="EMBL" id="CP012333">
    <property type="protein sequence ID" value="AKV04322.1"/>
    <property type="molecule type" value="Genomic_DNA"/>
</dbReference>
<sequence>MMHVDHMGIAAKDAKRAAEFLAAILGAPAPTPEGIDDDMFRVDLDNDEFILFTTLEKIDFTHLAFRVDGERFAAVVERLRERKIPFGNDHGDTTNGKTEDPIGGHGRVYFEDENKHLFEVTWR</sequence>
<organism evidence="3 4">
    <name type="scientific">Labilithrix luteola</name>
    <dbReference type="NCBI Taxonomy" id="1391654"/>
    <lineage>
        <taxon>Bacteria</taxon>
        <taxon>Pseudomonadati</taxon>
        <taxon>Myxococcota</taxon>
        <taxon>Polyangia</taxon>
        <taxon>Polyangiales</taxon>
        <taxon>Labilitrichaceae</taxon>
        <taxon>Labilithrix</taxon>
    </lineage>
</organism>